<dbReference type="PANTHER" id="PTHR36566">
    <property type="entry name" value="NICKEL INSERTION PROTEIN-RELATED"/>
    <property type="match status" value="1"/>
</dbReference>
<keyword evidence="2" id="KW-0456">Lyase</keyword>
<gene>
    <name evidence="3" type="primary">larC</name>
    <name evidence="3" type="ORF">PPG34_11950</name>
</gene>
<keyword evidence="1 2" id="KW-0533">Nickel</keyword>
<dbReference type="PANTHER" id="PTHR36566:SF1">
    <property type="entry name" value="PYRIDINIUM-3,5-BISTHIOCARBOXYLIC ACID MONONUCLEOTIDE NICKEL INSERTION PROTEIN"/>
    <property type="match status" value="1"/>
</dbReference>
<dbReference type="Gene3D" id="3.10.20.300">
    <property type="entry name" value="mk0293 like domain"/>
    <property type="match status" value="1"/>
</dbReference>
<evidence type="ECO:0000256" key="2">
    <source>
        <dbReference type="HAMAP-Rule" id="MF_01074"/>
    </source>
</evidence>
<keyword evidence="4" id="KW-1185">Reference proteome</keyword>
<reference evidence="3 4" key="1">
    <citation type="journal article" date="2023" name="ISME J.">
        <title>Cultivation and genomic characterization of novel and ubiquitous marine nitrite-oxidizing bacteria from the Nitrospirales.</title>
        <authorList>
            <person name="Mueller A.J."/>
            <person name="Daebeler A."/>
            <person name="Herbold C.W."/>
            <person name="Kirkegaard R.H."/>
            <person name="Daims H."/>
        </authorList>
    </citation>
    <scope>NUCLEOTIDE SEQUENCE [LARGE SCALE GENOMIC DNA]</scope>
    <source>
        <strain evidence="3 4">EB</strain>
    </source>
</reference>
<evidence type="ECO:0000256" key="1">
    <source>
        <dbReference type="ARBA" id="ARBA00022596"/>
    </source>
</evidence>
<protein>
    <recommendedName>
        <fullName evidence="2">Putative nickel insertion protein</fullName>
    </recommendedName>
</protein>
<dbReference type="Gene3D" id="3.30.70.1380">
    <property type="entry name" value="Transcriptional regulatory protein pf0864 domain like"/>
    <property type="match status" value="1"/>
</dbReference>
<organism evidence="3 4">
    <name type="scientific">Candidatus Nitronereus thalassa</name>
    <dbReference type="NCBI Taxonomy" id="3020898"/>
    <lineage>
        <taxon>Bacteria</taxon>
        <taxon>Pseudomonadati</taxon>
        <taxon>Nitrospirota</taxon>
        <taxon>Nitrospiria</taxon>
        <taxon>Nitrospirales</taxon>
        <taxon>Nitrospiraceae</taxon>
        <taxon>Candidatus Nitronereus</taxon>
    </lineage>
</organism>
<dbReference type="Proteomes" id="UP001250932">
    <property type="component" value="Unassembled WGS sequence"/>
</dbReference>
<evidence type="ECO:0000313" key="3">
    <source>
        <dbReference type="EMBL" id="MDT7043069.1"/>
    </source>
</evidence>
<evidence type="ECO:0000313" key="4">
    <source>
        <dbReference type="Proteomes" id="UP001250932"/>
    </source>
</evidence>
<dbReference type="HAMAP" id="MF_01074">
    <property type="entry name" value="LarC"/>
    <property type="match status" value="1"/>
</dbReference>
<comment type="caution">
    <text evidence="3">The sequence shown here is derived from an EMBL/GenBank/DDBJ whole genome shotgun (WGS) entry which is preliminary data.</text>
</comment>
<dbReference type="Pfam" id="PF01969">
    <property type="entry name" value="Ni_insertion"/>
    <property type="match status" value="1"/>
</dbReference>
<dbReference type="InterPro" id="IPR002822">
    <property type="entry name" value="Ni_insertion"/>
</dbReference>
<sequence>MHLHFDCFSGISGDMTLGALVDLGFSPHILRKRLKALPLSGYRLKVSKVYRGAIHATKVDVIITQGQDKPLSWPQIRRLISKSPVPPWVKHQALSVFERLAQAEGVVHGQDATSVHFHEVGVIDSLVDIVGALLGFHELGISTFSSTPMNVGSGTIQCTHGALPVPGPAVAELAKGYPIFSNGPARELTTPTGMALVTTLVQTFNQLPPVIPDAIGYGAGTANPHDWPNVLRVFIAKTQSPEWYESDQVVQLETNIDDMNPQMYESVMECLFEKGALDVSLTPTFMKRNRPGIILTVLAKAEQVDELVQIIFRETTSIGLRRQVIDRVTLSRSTSTVRLPQGTVRVKTIHLGDILKHRPEFQDCQAISRKTGIPVQDIMAAVFQKLS</sequence>
<dbReference type="EMBL" id="JAQOUE010000001">
    <property type="protein sequence ID" value="MDT7043069.1"/>
    <property type="molecule type" value="Genomic_DNA"/>
</dbReference>
<accession>A0ABU3K9H4</accession>
<dbReference type="RefSeq" id="WP_313833552.1">
    <property type="nucleotide sequence ID" value="NZ_JAQOUE010000001.1"/>
</dbReference>
<proteinExistence type="inferred from homology"/>
<name>A0ABU3K9H4_9BACT</name>
<dbReference type="NCBIfam" id="TIGR00299">
    <property type="entry name" value="nickel pincer cofactor biosynthesis protein LarC"/>
    <property type="match status" value="1"/>
</dbReference>
<comment type="similarity">
    <text evidence="2">Belongs to the LarC family.</text>
</comment>